<reference evidence="1 2" key="1">
    <citation type="submission" date="2020-11" db="EMBL/GenBank/DDBJ databases">
        <title>Complete and Circularized Genome Assembly of a human isolate of Vibrio navarrensis biotype pommerensis with MiSeq and MinION Sequence Data.</title>
        <authorList>
            <person name="Schwartz K."/>
            <person name="Borowiak M."/>
            <person name="Deneke C."/>
            <person name="Balau V."/>
            <person name="Metelmann C."/>
            <person name="Strauch E."/>
        </authorList>
    </citation>
    <scope>NUCLEOTIDE SEQUENCE [LARGE SCALE GENOMIC DNA]</scope>
    <source>
        <strain evidence="1 2">20-VB00237</strain>
    </source>
</reference>
<evidence type="ECO:0000313" key="1">
    <source>
        <dbReference type="EMBL" id="QPL52419.1"/>
    </source>
</evidence>
<evidence type="ECO:0000313" key="2">
    <source>
        <dbReference type="Proteomes" id="UP000594435"/>
    </source>
</evidence>
<accession>A0AAJ4LTE6</accession>
<sequence length="90" mass="10175">MTVYMFASVKNGLMYTSSNKGYGEMNLDEAREDLKTFARKSKLKSELDAIAYSDDFYFSAFDNVISLDEYKALLGEFAYHGCKLVGKPTI</sequence>
<protein>
    <recommendedName>
        <fullName evidence="3">Phage protein</fullName>
    </recommendedName>
</protein>
<evidence type="ECO:0008006" key="3">
    <source>
        <dbReference type="Google" id="ProtNLM"/>
    </source>
</evidence>
<dbReference type="Proteomes" id="UP000594435">
    <property type="component" value="Chromosome 1"/>
</dbReference>
<dbReference type="AlphaFoldDB" id="A0AAJ4LTE6"/>
<organism evidence="1 2">
    <name type="scientific">Vibrio navarrensis</name>
    <dbReference type="NCBI Taxonomy" id="29495"/>
    <lineage>
        <taxon>Bacteria</taxon>
        <taxon>Pseudomonadati</taxon>
        <taxon>Pseudomonadota</taxon>
        <taxon>Gammaproteobacteria</taxon>
        <taxon>Vibrionales</taxon>
        <taxon>Vibrionaceae</taxon>
        <taxon>Vibrio</taxon>
    </lineage>
</organism>
<name>A0AAJ4LTE6_9VIBR</name>
<dbReference type="RefSeq" id="WP_193157911.1">
    <property type="nucleotide sequence ID" value="NZ_CP065217.1"/>
</dbReference>
<dbReference type="EMBL" id="CP065217">
    <property type="protein sequence ID" value="QPL52419.1"/>
    <property type="molecule type" value="Genomic_DNA"/>
</dbReference>
<gene>
    <name evidence="1" type="ORF">I3X05_10345</name>
</gene>
<proteinExistence type="predicted"/>